<evidence type="ECO:0000313" key="4">
    <source>
        <dbReference type="Ensembl" id="ENSNMLP00000006022.1"/>
    </source>
</evidence>
<evidence type="ECO:0000313" key="5">
    <source>
        <dbReference type="Proteomes" id="UP000694523"/>
    </source>
</evidence>
<name>A0A8C6SJ34_9GOBI</name>
<dbReference type="SUPFAM" id="SSF48403">
    <property type="entry name" value="Ankyrin repeat"/>
    <property type="match status" value="1"/>
</dbReference>
<reference evidence="4" key="2">
    <citation type="submission" date="2025-09" db="UniProtKB">
        <authorList>
            <consortium name="Ensembl"/>
        </authorList>
    </citation>
    <scope>IDENTIFICATION</scope>
</reference>
<dbReference type="Proteomes" id="UP000694523">
    <property type="component" value="Unplaced"/>
</dbReference>
<dbReference type="PANTHER" id="PTHR24203">
    <property type="entry name" value="ANKYRIN REPEAT FAMILY PROTEIN"/>
    <property type="match status" value="1"/>
</dbReference>
<feature type="repeat" description="ANK" evidence="3">
    <location>
        <begin position="90"/>
        <end position="122"/>
    </location>
</feature>
<keyword evidence="5" id="KW-1185">Reference proteome</keyword>
<keyword evidence="1" id="KW-0677">Repeat</keyword>
<dbReference type="PROSITE" id="PS50297">
    <property type="entry name" value="ANK_REP_REGION"/>
    <property type="match status" value="3"/>
</dbReference>
<dbReference type="Gene3D" id="1.25.40.20">
    <property type="entry name" value="Ankyrin repeat-containing domain"/>
    <property type="match status" value="1"/>
</dbReference>
<dbReference type="Pfam" id="PF12796">
    <property type="entry name" value="Ank_2"/>
    <property type="match status" value="2"/>
</dbReference>
<dbReference type="InterPro" id="IPR036770">
    <property type="entry name" value="Ankyrin_rpt-contain_sf"/>
</dbReference>
<accession>A0A8C6SJ34</accession>
<protein>
    <submittedName>
        <fullName evidence="4">Ankyrin repeat domain 10a</fullName>
    </submittedName>
</protein>
<dbReference type="PROSITE" id="PS50088">
    <property type="entry name" value="ANK_REPEAT"/>
    <property type="match status" value="3"/>
</dbReference>
<reference evidence="4" key="1">
    <citation type="submission" date="2025-08" db="UniProtKB">
        <authorList>
            <consortium name="Ensembl"/>
        </authorList>
    </citation>
    <scope>IDENTIFICATION</scope>
</reference>
<evidence type="ECO:0000256" key="2">
    <source>
        <dbReference type="ARBA" id="ARBA00023043"/>
    </source>
</evidence>
<evidence type="ECO:0000256" key="3">
    <source>
        <dbReference type="PROSITE-ProRule" id="PRU00023"/>
    </source>
</evidence>
<dbReference type="PRINTS" id="PR01415">
    <property type="entry name" value="ANKYRIN"/>
</dbReference>
<dbReference type="InterPro" id="IPR002110">
    <property type="entry name" value="Ankyrin_rpt"/>
</dbReference>
<dbReference type="AlphaFoldDB" id="A0A8C6SJ34"/>
<dbReference type="PANTHER" id="PTHR24203:SF14">
    <property type="entry name" value="ANKYRIN REPEAT DOMAIN-CONTAINING PROTEIN 10"/>
    <property type="match status" value="1"/>
</dbReference>
<proteinExistence type="predicted"/>
<keyword evidence="2 3" id="KW-0040">ANK repeat</keyword>
<feature type="repeat" description="ANK" evidence="3">
    <location>
        <begin position="123"/>
        <end position="155"/>
    </location>
</feature>
<sequence length="159" mass="17393">MSLGSDLEFCSEEAFIARFPLHRACRDGDVPGLLALLQRLSDYSDHGHLSAEDSRYGWTPLHWAAHYGQLECVILLVQMGSEVNTGSSRFDQTPTHIAAFGGHSHCVVWLTQAGADINRQDLTGEAPIHKAARTGSLECIQVLLIAGAQPQYPSETEHI</sequence>
<dbReference type="Ensembl" id="ENSNMLT00000006904.1">
    <property type="protein sequence ID" value="ENSNMLP00000006022.1"/>
    <property type="gene ID" value="ENSNMLG00000004421.1"/>
</dbReference>
<feature type="repeat" description="ANK" evidence="3">
    <location>
        <begin position="56"/>
        <end position="88"/>
    </location>
</feature>
<dbReference type="SMART" id="SM00248">
    <property type="entry name" value="ANK"/>
    <property type="match status" value="3"/>
</dbReference>
<organism evidence="4 5">
    <name type="scientific">Neogobius melanostomus</name>
    <name type="common">round goby</name>
    <dbReference type="NCBI Taxonomy" id="47308"/>
    <lineage>
        <taxon>Eukaryota</taxon>
        <taxon>Metazoa</taxon>
        <taxon>Chordata</taxon>
        <taxon>Craniata</taxon>
        <taxon>Vertebrata</taxon>
        <taxon>Euteleostomi</taxon>
        <taxon>Actinopterygii</taxon>
        <taxon>Neopterygii</taxon>
        <taxon>Teleostei</taxon>
        <taxon>Neoteleostei</taxon>
        <taxon>Acanthomorphata</taxon>
        <taxon>Gobiaria</taxon>
        <taxon>Gobiiformes</taxon>
        <taxon>Gobioidei</taxon>
        <taxon>Gobiidae</taxon>
        <taxon>Benthophilinae</taxon>
        <taxon>Neogobiini</taxon>
        <taxon>Neogobius</taxon>
    </lineage>
</organism>
<evidence type="ECO:0000256" key="1">
    <source>
        <dbReference type="ARBA" id="ARBA00022737"/>
    </source>
</evidence>